<dbReference type="EMBL" id="CCKQ01004364">
    <property type="protein sequence ID" value="CDW75522.1"/>
    <property type="molecule type" value="Genomic_DNA"/>
</dbReference>
<gene>
    <name evidence="1" type="primary">Contig13287.g14178</name>
    <name evidence="1" type="ORF">STYLEM_4512</name>
</gene>
<accession>A0A078A0Y4</accession>
<dbReference type="AlphaFoldDB" id="A0A078A0Y4"/>
<protein>
    <submittedName>
        <fullName evidence="1">Uncharacterized protein</fullName>
    </submittedName>
</protein>
<dbReference type="InParanoid" id="A0A078A0Y4"/>
<reference evidence="1 2" key="1">
    <citation type="submission" date="2014-06" db="EMBL/GenBank/DDBJ databases">
        <authorList>
            <person name="Swart Estienne"/>
        </authorList>
    </citation>
    <scope>NUCLEOTIDE SEQUENCE [LARGE SCALE GENOMIC DNA]</scope>
    <source>
        <strain evidence="1 2">130c</strain>
    </source>
</reference>
<organism evidence="1 2">
    <name type="scientific">Stylonychia lemnae</name>
    <name type="common">Ciliate</name>
    <dbReference type="NCBI Taxonomy" id="5949"/>
    <lineage>
        <taxon>Eukaryota</taxon>
        <taxon>Sar</taxon>
        <taxon>Alveolata</taxon>
        <taxon>Ciliophora</taxon>
        <taxon>Intramacronucleata</taxon>
        <taxon>Spirotrichea</taxon>
        <taxon>Stichotrichia</taxon>
        <taxon>Sporadotrichida</taxon>
        <taxon>Oxytrichidae</taxon>
        <taxon>Stylonychinae</taxon>
        <taxon>Stylonychia</taxon>
    </lineage>
</organism>
<keyword evidence="2" id="KW-1185">Reference proteome</keyword>
<dbReference type="Proteomes" id="UP000039865">
    <property type="component" value="Unassembled WGS sequence"/>
</dbReference>
<name>A0A078A0Y4_STYLE</name>
<evidence type="ECO:0000313" key="1">
    <source>
        <dbReference type="EMBL" id="CDW75522.1"/>
    </source>
</evidence>
<sequence length="226" mass="26484">MANSYLLIANQAFIMQSTHINSQYIDITSSDRRVNYSRSLQMSSYQVPYSNAYLYWNIVQDCSEFAGKVMDTMDLIKPGFYVDVHLFSDNSTKTYPDGQGKKRISFFYTTQINNRQETRLYYFAITIAPKDDYKNYTSILDSKFWNFREYLRNNQQSSTRTMNSGALRTANADCQLDGAMVFWNWSGYYATKFEYPLKTESKNKYSYLNGRMACEHQEGFGFCIFV</sequence>
<proteinExistence type="predicted"/>
<evidence type="ECO:0000313" key="2">
    <source>
        <dbReference type="Proteomes" id="UP000039865"/>
    </source>
</evidence>